<sequence length="141" mass="14637">MAAELLEVIMPPVFAAVGAYGQKVLSTAEDEAAGATVRLGQQLLSRLRRTRSRTDTDTSGLDAAVVDVAANPDDADFQGALRAQVKKALAGDDPELTRDLLALFDRAGISVSASGRGAVAVRQNDGIVSTGEGATNTINRK</sequence>
<dbReference type="EMBL" id="JBHSPR010000001">
    <property type="protein sequence ID" value="MFC6015043.1"/>
    <property type="molecule type" value="Genomic_DNA"/>
</dbReference>
<proteinExistence type="predicted"/>
<comment type="caution">
    <text evidence="1">The sequence shown here is derived from an EMBL/GenBank/DDBJ whole genome shotgun (WGS) entry which is preliminary data.</text>
</comment>
<reference evidence="2" key="1">
    <citation type="journal article" date="2019" name="Int. J. Syst. Evol. Microbiol.">
        <title>The Global Catalogue of Microorganisms (GCM) 10K type strain sequencing project: providing services to taxonomists for standard genome sequencing and annotation.</title>
        <authorList>
            <consortium name="The Broad Institute Genomics Platform"/>
            <consortium name="The Broad Institute Genome Sequencing Center for Infectious Disease"/>
            <person name="Wu L."/>
            <person name="Ma J."/>
        </authorList>
    </citation>
    <scope>NUCLEOTIDE SEQUENCE [LARGE SCALE GENOMIC DNA]</scope>
    <source>
        <strain evidence="2">ZS-35-S2</strain>
    </source>
</reference>
<protein>
    <recommendedName>
        <fullName evidence="3">RHIM domain-containing protein</fullName>
    </recommendedName>
</protein>
<name>A0ABW1K272_9ACTN</name>
<dbReference type="RefSeq" id="WP_377416729.1">
    <property type="nucleotide sequence ID" value="NZ_JBHSPR010000001.1"/>
</dbReference>
<evidence type="ECO:0000313" key="2">
    <source>
        <dbReference type="Proteomes" id="UP001596203"/>
    </source>
</evidence>
<evidence type="ECO:0008006" key="3">
    <source>
        <dbReference type="Google" id="ProtNLM"/>
    </source>
</evidence>
<accession>A0ABW1K272</accession>
<keyword evidence="2" id="KW-1185">Reference proteome</keyword>
<gene>
    <name evidence="1" type="ORF">ACFP2T_02375</name>
</gene>
<organism evidence="1 2">
    <name type="scientific">Plantactinospora solaniradicis</name>
    <dbReference type="NCBI Taxonomy" id="1723736"/>
    <lineage>
        <taxon>Bacteria</taxon>
        <taxon>Bacillati</taxon>
        <taxon>Actinomycetota</taxon>
        <taxon>Actinomycetes</taxon>
        <taxon>Micromonosporales</taxon>
        <taxon>Micromonosporaceae</taxon>
        <taxon>Plantactinospora</taxon>
    </lineage>
</organism>
<dbReference type="Proteomes" id="UP001596203">
    <property type="component" value="Unassembled WGS sequence"/>
</dbReference>
<evidence type="ECO:0000313" key="1">
    <source>
        <dbReference type="EMBL" id="MFC6015043.1"/>
    </source>
</evidence>